<organism evidence="4 5">
    <name type="scientific">Acer saccharum</name>
    <name type="common">Sugar maple</name>
    <dbReference type="NCBI Taxonomy" id="4024"/>
    <lineage>
        <taxon>Eukaryota</taxon>
        <taxon>Viridiplantae</taxon>
        <taxon>Streptophyta</taxon>
        <taxon>Embryophyta</taxon>
        <taxon>Tracheophyta</taxon>
        <taxon>Spermatophyta</taxon>
        <taxon>Magnoliopsida</taxon>
        <taxon>eudicotyledons</taxon>
        <taxon>Gunneridae</taxon>
        <taxon>Pentapetalae</taxon>
        <taxon>rosids</taxon>
        <taxon>malvids</taxon>
        <taxon>Sapindales</taxon>
        <taxon>Sapindaceae</taxon>
        <taxon>Hippocastanoideae</taxon>
        <taxon>Acereae</taxon>
        <taxon>Acer</taxon>
    </lineage>
</organism>
<feature type="region of interest" description="Disordered" evidence="1">
    <location>
        <begin position="119"/>
        <end position="147"/>
    </location>
</feature>
<dbReference type="Proteomes" id="UP001168877">
    <property type="component" value="Unassembled WGS sequence"/>
</dbReference>
<feature type="domain" description="Ty3 transposon capsid-like protein" evidence="3">
    <location>
        <begin position="1"/>
        <end position="123"/>
    </location>
</feature>
<dbReference type="PANTHER" id="PTHR47074:SF48">
    <property type="entry name" value="POLYNUCLEOTIDYL TRANSFERASE, RIBONUCLEASE H-LIKE SUPERFAMILY PROTEIN"/>
    <property type="match status" value="1"/>
</dbReference>
<proteinExistence type="predicted"/>
<dbReference type="AlphaFoldDB" id="A0AA39VTI6"/>
<dbReference type="InterPro" id="IPR002156">
    <property type="entry name" value="RNaseH_domain"/>
</dbReference>
<comment type="caution">
    <text evidence="4">The sequence shown here is derived from an EMBL/GenBank/DDBJ whole genome shotgun (WGS) entry which is preliminary data.</text>
</comment>
<accession>A0AA39VTI6</accession>
<dbReference type="GO" id="GO:0003676">
    <property type="term" value="F:nucleic acid binding"/>
    <property type="evidence" value="ECO:0007669"/>
    <property type="project" value="InterPro"/>
</dbReference>
<dbReference type="InterPro" id="IPR044730">
    <property type="entry name" value="RNase_H-like_dom_plant"/>
</dbReference>
<reference evidence="4" key="1">
    <citation type="journal article" date="2022" name="Plant J.">
        <title>Strategies of tolerance reflected in two North American maple genomes.</title>
        <authorList>
            <person name="McEvoy S.L."/>
            <person name="Sezen U.U."/>
            <person name="Trouern-Trend A."/>
            <person name="McMahon S.M."/>
            <person name="Schaberg P.G."/>
            <person name="Yang J."/>
            <person name="Wegrzyn J.L."/>
            <person name="Swenson N.G."/>
        </authorList>
    </citation>
    <scope>NUCLEOTIDE SEQUENCE</scope>
    <source>
        <strain evidence="4">NS2018</strain>
    </source>
</reference>
<dbReference type="Pfam" id="PF19259">
    <property type="entry name" value="Ty3_capsid"/>
    <property type="match status" value="1"/>
</dbReference>
<gene>
    <name evidence="4" type="ORF">LWI29_022457</name>
</gene>
<dbReference type="CDD" id="cd00303">
    <property type="entry name" value="retropepsin_like"/>
    <property type="match status" value="1"/>
</dbReference>
<evidence type="ECO:0000256" key="1">
    <source>
        <dbReference type="SAM" id="MobiDB-lite"/>
    </source>
</evidence>
<dbReference type="CDD" id="cd06222">
    <property type="entry name" value="RNase_H_like"/>
    <property type="match status" value="1"/>
</dbReference>
<dbReference type="InterPro" id="IPR045358">
    <property type="entry name" value="Ty3_capsid"/>
</dbReference>
<dbReference type="InterPro" id="IPR052929">
    <property type="entry name" value="RNase_H-like_EbsB-rel"/>
</dbReference>
<name>A0AA39VTI6_ACESA</name>
<dbReference type="InterPro" id="IPR036397">
    <property type="entry name" value="RNaseH_sf"/>
</dbReference>
<evidence type="ECO:0000313" key="4">
    <source>
        <dbReference type="EMBL" id="KAK0590083.1"/>
    </source>
</evidence>
<dbReference type="Pfam" id="PF13456">
    <property type="entry name" value="RVT_3"/>
    <property type="match status" value="1"/>
</dbReference>
<sequence length="611" mass="68666">MEGKALEWFQGYEISNTYLSWQKFTQDLILRFGPGVFDNPTGQLTKLRQVNGVKEYQEQLEALMARTRGLTEEFFVECFISGLKDAVRSQVVMFQPNTLSQAIGLALLHEKTMEAMIREARSTSRQPTNATKQGNFSGPLTDKNHGQIPPIKRVSVAEMQERQEKKLCYYCDEKYEPGHKLAKRIGCKIEVSNPLSVAIANGTKIYSSGVCQQLVWSMQGKEFTANMRLLDLGGCDMVMRIQWLAELGSILWDFKNLWMEFKADGKRCVLRGSLAGPNKTLSAAQMGKTLKNTVQASSAHIFSIRISEQGERGESIQNEEKPLPPDLKELLQHFDEVFAVPVELHPQRKQDHKIPLKPGTSPTNVVFRSCYANYFDFITDVAARINLNELKLLCIICWRTWSLRNSLIRNGGKCGYHDLVWWSTNFAEECKGSRAVREKRFTTSLSCQPDWRAPMNGNYKINCSALSDLGKHRVGNGIVIRNEAGIVMPSCCQILAAAYTPLVAEIVAILRGILFSKDCGLLPCVLESDKSEAVVRSLSNNFLNTSYGSIISKIADLRSQFPGLNICAIPCSANRVARKLAYHVLNISKNTFWMEDFPLCIRGLVESEMSV</sequence>
<keyword evidence="5" id="KW-1185">Reference proteome</keyword>
<dbReference type="PANTHER" id="PTHR47074">
    <property type="entry name" value="BNAC02G40300D PROTEIN"/>
    <property type="match status" value="1"/>
</dbReference>
<feature type="compositionally biased region" description="Polar residues" evidence="1">
    <location>
        <begin position="123"/>
        <end position="138"/>
    </location>
</feature>
<evidence type="ECO:0008006" key="6">
    <source>
        <dbReference type="Google" id="ProtNLM"/>
    </source>
</evidence>
<dbReference type="EMBL" id="JAUESC010000381">
    <property type="protein sequence ID" value="KAK0590083.1"/>
    <property type="molecule type" value="Genomic_DNA"/>
</dbReference>
<reference evidence="4" key="2">
    <citation type="submission" date="2023-06" db="EMBL/GenBank/DDBJ databases">
        <authorList>
            <person name="Swenson N.G."/>
            <person name="Wegrzyn J.L."/>
            <person name="Mcevoy S.L."/>
        </authorList>
    </citation>
    <scope>NUCLEOTIDE SEQUENCE</scope>
    <source>
        <strain evidence="4">NS2018</strain>
        <tissue evidence="4">Leaf</tissue>
    </source>
</reference>
<dbReference type="Gene3D" id="3.30.420.10">
    <property type="entry name" value="Ribonuclease H-like superfamily/Ribonuclease H"/>
    <property type="match status" value="1"/>
</dbReference>
<evidence type="ECO:0000313" key="5">
    <source>
        <dbReference type="Proteomes" id="UP001168877"/>
    </source>
</evidence>
<evidence type="ECO:0000259" key="3">
    <source>
        <dbReference type="Pfam" id="PF19259"/>
    </source>
</evidence>
<dbReference type="GO" id="GO:0004523">
    <property type="term" value="F:RNA-DNA hybrid ribonuclease activity"/>
    <property type="evidence" value="ECO:0007669"/>
    <property type="project" value="InterPro"/>
</dbReference>
<protein>
    <recommendedName>
        <fullName evidence="6">Retrotransposon gag domain-containing protein</fullName>
    </recommendedName>
</protein>
<feature type="domain" description="RNase H type-1" evidence="2">
    <location>
        <begin position="475"/>
        <end position="583"/>
    </location>
</feature>
<evidence type="ECO:0000259" key="2">
    <source>
        <dbReference type="Pfam" id="PF13456"/>
    </source>
</evidence>